<proteinExistence type="predicted"/>
<reference evidence="1 2" key="1">
    <citation type="submission" date="2018-11" db="EMBL/GenBank/DDBJ databases">
        <title>Draft genome analysis of Rheinheimera mesophila isolated from an industrial waste site.</title>
        <authorList>
            <person name="Yu Q."/>
            <person name="Qi Y."/>
            <person name="Zhang H."/>
            <person name="Lu Y."/>
            <person name="Pu J."/>
        </authorList>
    </citation>
    <scope>NUCLEOTIDE SEQUENCE [LARGE SCALE GENOMIC DNA]</scope>
    <source>
        <strain evidence="1 2">IITR13</strain>
    </source>
</reference>
<dbReference type="OrthoDB" id="3078260at2"/>
<dbReference type="AlphaFoldDB" id="A0A3P3QRQ3"/>
<dbReference type="Proteomes" id="UP000276260">
    <property type="component" value="Unassembled WGS sequence"/>
</dbReference>
<name>A0A3P3QRQ3_9GAMM</name>
<dbReference type="RefSeq" id="WP_046518723.1">
    <property type="nucleotide sequence ID" value="NZ_LAVS01000004.1"/>
</dbReference>
<dbReference type="EMBL" id="RRCF01000001">
    <property type="protein sequence ID" value="RRJ22973.1"/>
    <property type="molecule type" value="Genomic_DNA"/>
</dbReference>
<comment type="caution">
    <text evidence="1">The sequence shown here is derived from an EMBL/GenBank/DDBJ whole genome shotgun (WGS) entry which is preliminary data.</text>
</comment>
<dbReference type="InterPro" id="IPR032251">
    <property type="entry name" value="DUF4826"/>
</dbReference>
<dbReference type="Pfam" id="PF16108">
    <property type="entry name" value="DUF4826"/>
    <property type="match status" value="1"/>
</dbReference>
<evidence type="ECO:0000313" key="2">
    <source>
        <dbReference type="Proteomes" id="UP000276260"/>
    </source>
</evidence>
<organism evidence="1 2">
    <name type="scientific">Rheinheimera mesophila</name>
    <dbReference type="NCBI Taxonomy" id="1547515"/>
    <lineage>
        <taxon>Bacteria</taxon>
        <taxon>Pseudomonadati</taxon>
        <taxon>Pseudomonadota</taxon>
        <taxon>Gammaproteobacteria</taxon>
        <taxon>Chromatiales</taxon>
        <taxon>Chromatiaceae</taxon>
        <taxon>Rheinheimera</taxon>
    </lineage>
</organism>
<accession>A0A3P3QRQ3</accession>
<protein>
    <submittedName>
        <fullName evidence="1">DUF4826 family protein</fullName>
    </submittedName>
</protein>
<sequence length="140" mass="16184">MKEQLTAQQREELNNEWARHQFQKANAYLAEKGILPDNVAVSESRYLTPLMAVWKITAQDRKQYWVISGDLPTDHLPLSVAKDAREAVRAFSLNWQLKADQIMSSGAIDQTKKDFANLLIHRAHGLYDLFDKEELWTKQS</sequence>
<evidence type="ECO:0000313" key="1">
    <source>
        <dbReference type="EMBL" id="RRJ22973.1"/>
    </source>
</evidence>
<keyword evidence="2" id="KW-1185">Reference proteome</keyword>
<gene>
    <name evidence="1" type="ORF">EIK76_02475</name>
</gene>